<organism evidence="1 2">
    <name type="scientific">Ancylostoma ceylanicum</name>
    <dbReference type="NCBI Taxonomy" id="53326"/>
    <lineage>
        <taxon>Eukaryota</taxon>
        <taxon>Metazoa</taxon>
        <taxon>Ecdysozoa</taxon>
        <taxon>Nematoda</taxon>
        <taxon>Chromadorea</taxon>
        <taxon>Rhabditida</taxon>
        <taxon>Rhabditina</taxon>
        <taxon>Rhabditomorpha</taxon>
        <taxon>Strongyloidea</taxon>
        <taxon>Ancylostomatidae</taxon>
        <taxon>Ancylostomatinae</taxon>
        <taxon>Ancylostoma</taxon>
    </lineage>
</organism>
<name>A0A016W725_9BILA</name>
<accession>A0A016W725</accession>
<reference evidence="2" key="1">
    <citation type="journal article" date="2015" name="Nat. Genet.">
        <title>The genome and transcriptome of the zoonotic hookworm Ancylostoma ceylanicum identify infection-specific gene families.</title>
        <authorList>
            <person name="Schwarz E.M."/>
            <person name="Hu Y."/>
            <person name="Antoshechkin I."/>
            <person name="Miller M.M."/>
            <person name="Sternberg P.W."/>
            <person name="Aroian R.V."/>
        </authorList>
    </citation>
    <scope>NUCLEOTIDE SEQUENCE</scope>
    <source>
        <strain evidence="2">HY135</strain>
    </source>
</reference>
<sequence>MKLDFDPCLTRTYSIYFISAHHSRSDKVAQWWGCWTVRQRVEGLDPVISIPFTLLFFIPSMLLKLDLEELNIKPIIIS</sequence>
<protein>
    <submittedName>
        <fullName evidence="1">Uncharacterized protein</fullName>
    </submittedName>
</protein>
<evidence type="ECO:0000313" key="2">
    <source>
        <dbReference type="Proteomes" id="UP000024635"/>
    </source>
</evidence>
<dbReference type="EMBL" id="JARK01000655">
    <property type="protein sequence ID" value="EYC35445.1"/>
    <property type="molecule type" value="Genomic_DNA"/>
</dbReference>
<dbReference type="Proteomes" id="UP000024635">
    <property type="component" value="Unassembled WGS sequence"/>
</dbReference>
<proteinExistence type="predicted"/>
<comment type="caution">
    <text evidence="1">The sequence shown here is derived from an EMBL/GenBank/DDBJ whole genome shotgun (WGS) entry which is preliminary data.</text>
</comment>
<keyword evidence="2" id="KW-1185">Reference proteome</keyword>
<gene>
    <name evidence="1" type="primary">Acey_s1055.g3508</name>
    <name evidence="1" type="ORF">Y032_1055g3508</name>
</gene>
<evidence type="ECO:0000313" key="1">
    <source>
        <dbReference type="EMBL" id="EYC35445.1"/>
    </source>
</evidence>
<dbReference type="AlphaFoldDB" id="A0A016W725"/>